<feature type="domain" description="Phage tail collar" evidence="1">
    <location>
        <begin position="281"/>
        <end position="337"/>
    </location>
</feature>
<dbReference type="Proteomes" id="UP001301152">
    <property type="component" value="Unassembled WGS sequence"/>
</dbReference>
<dbReference type="SUPFAM" id="SSF88874">
    <property type="entry name" value="Receptor-binding domain of short tail fibre protein gp12"/>
    <property type="match status" value="3"/>
</dbReference>
<dbReference type="InterPro" id="IPR036844">
    <property type="entry name" value="Hint_dom_sf"/>
</dbReference>
<dbReference type="SUPFAM" id="SSF51294">
    <property type="entry name" value="Hedgehog/intein (Hint) domain"/>
    <property type="match status" value="1"/>
</dbReference>
<feature type="domain" description="Phage tail collar" evidence="1">
    <location>
        <begin position="56"/>
        <end position="95"/>
    </location>
</feature>
<accession>A0ABT3QCF2</accession>
<evidence type="ECO:0000259" key="2">
    <source>
        <dbReference type="Pfam" id="PF13403"/>
    </source>
</evidence>
<keyword evidence="4" id="KW-1185">Reference proteome</keyword>
<dbReference type="Pfam" id="PF07484">
    <property type="entry name" value="Collar"/>
    <property type="match status" value="3"/>
</dbReference>
<evidence type="ECO:0000313" key="4">
    <source>
        <dbReference type="Proteomes" id="UP001301152"/>
    </source>
</evidence>
<evidence type="ECO:0000259" key="1">
    <source>
        <dbReference type="Pfam" id="PF07484"/>
    </source>
</evidence>
<dbReference type="InterPro" id="IPR011083">
    <property type="entry name" value="Phage_tail_collar_dom"/>
</dbReference>
<dbReference type="InterPro" id="IPR037053">
    <property type="entry name" value="Phage_tail_collar_dom_sf"/>
</dbReference>
<dbReference type="Pfam" id="PF13403">
    <property type="entry name" value="Hint_2"/>
    <property type="match status" value="1"/>
</dbReference>
<sequence length="725" mass="77473">MSSIVFNNNQKTTVLSEQIVTQGTYPSDAQSSSSIFPLGMLRFSAFNYATNSSGEQTDGAAVNIADNQRLFAVLGNNYGGDGRSTFDVPDTSGRVLVGKTSSTFLGTTEGTETETLTQSQYPADLGGSPAEVNNIQPSLSINYLIRISAPTDGSQGFIGEVDAFAGDHIPGGFALANGQLLSVANNQALFSVIGNTYGGDGVHTFALPDLSGRNIIGASSTTPLGSEIGNDTITVSDSNIKSDANSNADTIDNRSAGLALNYIICTSGAYPGTLSDDSYLGEVRAFAGPVSKIPSGWQLANGALLSIGQNQALFSLLGTTYGGDGVSTFALPDLSDSTVAGSSSTSTVGTVYGLNQTLLEVVCFLAGSMINTPSGCKAVEDLTIGDQIVTFDWRNKTEVLQAVSWVGTARCYVRSDLPDDRAGWPVRIVKDAFAKGVPFKDMLITAEHCLFFKGHFLPVRMLVNNRSIFYDKSINSYDYYHIETEKHAVITADGVLTESYLDTGNRHIFRQTGKVVSIAGRQCLSWDHAAAPLDVSAAFAEPLFRQTEARAISAGHSLRNPESEHTEHPDLCLKLGSGAMIMPVREHNGCIIFLLPAGVENIRLISRAARPSDVIGPFIDDRRYFGVEIGEITLFENKKSCSVSSHLTGIEMPGWHSQEKNNSRWTSGDALLPSGVRSSGCACLLSVQIINAGPYLVNEVYTGEYAFHPLNFNMRPQDALRLTGL</sequence>
<reference evidence="3 4" key="1">
    <citation type="submission" date="2022-11" db="EMBL/GenBank/DDBJ databases">
        <title>Genome sequencing of Acetobacter type strain.</title>
        <authorList>
            <person name="Heo J."/>
            <person name="Lee D."/>
            <person name="Han B.-H."/>
            <person name="Hong S.-B."/>
            <person name="Kwon S.-W."/>
        </authorList>
    </citation>
    <scope>NUCLEOTIDE SEQUENCE [LARGE SCALE GENOMIC DNA]</scope>
    <source>
        <strain evidence="3 4">KACC 21253</strain>
    </source>
</reference>
<dbReference type="InterPro" id="IPR028992">
    <property type="entry name" value="Hedgehog/Intein_dom"/>
</dbReference>
<proteinExistence type="predicted"/>
<dbReference type="Gene3D" id="3.90.1340.10">
    <property type="entry name" value="Phage tail collar domain"/>
    <property type="match status" value="3"/>
</dbReference>
<evidence type="ECO:0000313" key="3">
    <source>
        <dbReference type="EMBL" id="MCX2562967.1"/>
    </source>
</evidence>
<dbReference type="RefSeq" id="WP_173559953.1">
    <property type="nucleotide sequence ID" value="NZ_JAPIUZ010000001.1"/>
</dbReference>
<feature type="domain" description="Hedgehog/Intein (Hint)" evidence="2">
    <location>
        <begin position="362"/>
        <end position="503"/>
    </location>
</feature>
<feature type="domain" description="Phage tail collar" evidence="1">
    <location>
        <begin position="159"/>
        <end position="214"/>
    </location>
</feature>
<gene>
    <name evidence="3" type="ORF">OQ497_03135</name>
</gene>
<dbReference type="Gene3D" id="2.170.16.10">
    <property type="entry name" value="Hedgehog/Intein (Hint) domain"/>
    <property type="match status" value="1"/>
</dbReference>
<protein>
    <submittedName>
        <fullName evidence="3">Tail fiber protein</fullName>
    </submittedName>
</protein>
<name>A0ABT3QCF2_9PROT</name>
<organism evidence="3 4">
    <name type="scientific">Acetobacter thailandicus</name>
    <dbReference type="NCBI Taxonomy" id="1502842"/>
    <lineage>
        <taxon>Bacteria</taxon>
        <taxon>Pseudomonadati</taxon>
        <taxon>Pseudomonadota</taxon>
        <taxon>Alphaproteobacteria</taxon>
        <taxon>Acetobacterales</taxon>
        <taxon>Acetobacteraceae</taxon>
        <taxon>Acetobacter</taxon>
    </lineage>
</organism>
<comment type="caution">
    <text evidence="3">The sequence shown here is derived from an EMBL/GenBank/DDBJ whole genome shotgun (WGS) entry which is preliminary data.</text>
</comment>
<dbReference type="EMBL" id="JAPIUZ010000001">
    <property type="protein sequence ID" value="MCX2562967.1"/>
    <property type="molecule type" value="Genomic_DNA"/>
</dbReference>